<feature type="binding site" evidence="10">
    <location>
        <position position="274"/>
    </location>
    <ligand>
        <name>[Ni-4Fe-4S] cluster</name>
        <dbReference type="ChEBI" id="CHEBI:47739"/>
    </ligand>
</feature>
<sequence>MSFDAINDYRKTFPSKQKVIEQTPDPGVRAMLNHLDKAGIPTAFDRFDAQKPHCSFGLAGTCCRICNMGPCRITEKSPKGVCGADAHVIVARNILRWVAAGVAAHGARGREVLLTLKKAASGELALPLLGPEKVLATAKAFGIYQEDKTVAELAEQLADLLLEDMSRAVPATHRTIIAMAPPERVETWSKLDIIPISSYHEVFEALHRTGTGTDGDWENLMKQLLRCGLAFSWNSVVGPSIAADCLYGPPKRSQIETNFASLKKEYVNIALHGHSPVLPSALVQASRDQELVELAKAQGAAGIRLYGICCSGLSSLYRYGEVHPLSNSLGAELIMGTGALDTWVADLQDIYPAIMDVAACFHTKVITTSDSCRLPGAIHMAFDHQHSNMNQTLDQAKEIVRLAISNYPARQKENVYIPEVSLEAEVGFSVENITQAFGSLDELAALIKSGKIKGIVNLVGCNNPKVVYEQAILQVADILLANDIIVLTNGCASFPLLKLGYCSQKALAKAGPGLNEVLGARNLPPVWHMGECLDNARASGLFRALADKSGQPLKHMPVAFASPEWSNEKGVGAALSFRLMGLNSYHCIQAPVQGSDKVSDFFAKDTQDLLGSVMVVLPDPKGLGQKIVEDLEQRRNQLGWDSK</sequence>
<dbReference type="InterPro" id="IPR016101">
    <property type="entry name" value="CO_DH_a-bundle"/>
</dbReference>
<dbReference type="GO" id="GO:0042542">
    <property type="term" value="P:response to hydrogen peroxide"/>
    <property type="evidence" value="ECO:0007669"/>
    <property type="project" value="TreeGrafter"/>
</dbReference>
<dbReference type="GO" id="GO:0050418">
    <property type="term" value="F:hydroxylamine reductase activity"/>
    <property type="evidence" value="ECO:0007669"/>
    <property type="project" value="TreeGrafter"/>
</dbReference>
<evidence type="ECO:0000256" key="9">
    <source>
        <dbReference type="PIRNR" id="PIRNR005023"/>
    </source>
</evidence>
<dbReference type="STRING" id="112901.SAMN04488500_13810"/>
<dbReference type="Gene3D" id="1.20.1270.30">
    <property type="match status" value="1"/>
</dbReference>
<comment type="cofactor">
    <cofactor evidence="1">
        <name>[4Fe-4S] cluster</name>
        <dbReference type="ChEBI" id="CHEBI:49883"/>
    </cofactor>
</comment>
<dbReference type="InterPro" id="IPR004137">
    <property type="entry name" value="HCP/CODH"/>
</dbReference>
<evidence type="ECO:0000256" key="4">
    <source>
        <dbReference type="ARBA" id="ARBA00022723"/>
    </source>
</evidence>
<dbReference type="Pfam" id="PF03063">
    <property type="entry name" value="Prismane"/>
    <property type="match status" value="1"/>
</dbReference>
<protein>
    <recommendedName>
        <fullName evidence="9">Carbon monoxide dehydrogenase</fullName>
        <ecNumber evidence="9">1.2.7.4</ecNumber>
    </recommendedName>
</protein>
<keyword evidence="12" id="KW-1185">Reference proteome</keyword>
<dbReference type="NCBIfam" id="TIGR01702">
    <property type="entry name" value="CO_DH_cata"/>
    <property type="match status" value="1"/>
</dbReference>
<feature type="binding site" evidence="10">
    <location>
        <position position="62"/>
    </location>
    <ligand>
        <name>[4Fe-4S] cluster</name>
        <dbReference type="ChEBI" id="CHEBI:49883"/>
        <label>1</label>
        <note>ligand shared between dimeric partners</note>
    </ligand>
</feature>
<feature type="binding site" evidence="10">
    <location>
        <position position="532"/>
    </location>
    <ligand>
        <name>[Ni-4Fe-4S] cluster</name>
        <dbReference type="ChEBI" id="CHEBI:47739"/>
    </ligand>
</feature>
<evidence type="ECO:0000256" key="8">
    <source>
        <dbReference type="ARBA" id="ARBA00048733"/>
    </source>
</evidence>
<proteinExistence type="predicted"/>
<evidence type="ECO:0000256" key="1">
    <source>
        <dbReference type="ARBA" id="ARBA00001966"/>
    </source>
</evidence>
<dbReference type="GO" id="GO:0006091">
    <property type="term" value="P:generation of precursor metabolites and energy"/>
    <property type="evidence" value="ECO:0007669"/>
    <property type="project" value="InterPro"/>
</dbReference>
<dbReference type="SUPFAM" id="SSF56821">
    <property type="entry name" value="Prismane protein-like"/>
    <property type="match status" value="1"/>
</dbReference>
<feature type="binding site" evidence="10">
    <location>
        <position position="491"/>
    </location>
    <ligand>
        <name>[Ni-4Fe-4S] cluster</name>
        <dbReference type="ChEBI" id="CHEBI:47739"/>
    </ligand>
</feature>
<dbReference type="PANTHER" id="PTHR30109">
    <property type="entry name" value="HYDROXYLAMINE REDUCTASE"/>
    <property type="match status" value="1"/>
</dbReference>
<keyword evidence="5 9" id="KW-0560">Oxidoreductase</keyword>
<organism evidence="11 12">
    <name type="scientific">Sporomusa malonica</name>
    <dbReference type="NCBI Taxonomy" id="112901"/>
    <lineage>
        <taxon>Bacteria</taxon>
        <taxon>Bacillati</taxon>
        <taxon>Bacillota</taxon>
        <taxon>Negativicutes</taxon>
        <taxon>Selenomonadales</taxon>
        <taxon>Sporomusaceae</taxon>
        <taxon>Sporomusa</taxon>
    </lineage>
</organism>
<evidence type="ECO:0000313" key="11">
    <source>
        <dbReference type="EMBL" id="SMD15556.1"/>
    </source>
</evidence>
<dbReference type="PIRSF" id="PIRSF005023">
    <property type="entry name" value="CODH"/>
    <property type="match status" value="1"/>
</dbReference>
<evidence type="ECO:0000256" key="10">
    <source>
        <dbReference type="PIRSR" id="PIRSR005023-1"/>
    </source>
</evidence>
<dbReference type="GO" id="GO:0043885">
    <property type="term" value="F:anaerobic carbon-monoxide dehydrogenase activity"/>
    <property type="evidence" value="ECO:0007669"/>
    <property type="project" value="UniProtKB-UniRule"/>
</dbReference>
<accession>A0A1W2F232</accession>
<dbReference type="Gene3D" id="3.40.50.2030">
    <property type="match status" value="2"/>
</dbReference>
<dbReference type="EC" id="1.2.7.4" evidence="9"/>
<name>A0A1W2F232_9FIRM</name>
<keyword evidence="4 9" id="KW-0479">Metal-binding</keyword>
<dbReference type="RefSeq" id="WP_084578422.1">
    <property type="nucleotide sequence ID" value="NZ_CP155572.1"/>
</dbReference>
<feature type="binding site" evidence="10">
    <location>
        <position position="66"/>
    </location>
    <ligand>
        <name>[4Fe-4S] cluster</name>
        <dbReference type="ChEBI" id="CHEBI:49883"/>
        <label>2</label>
    </ligand>
</feature>
<feature type="binding site" evidence="10">
    <location>
        <position position="310"/>
    </location>
    <ligand>
        <name>[Ni-4Fe-4S] cluster</name>
        <dbReference type="ChEBI" id="CHEBI:47739"/>
    </ligand>
</feature>
<dbReference type="AlphaFoldDB" id="A0A1W2F232"/>
<dbReference type="InterPro" id="IPR010047">
    <property type="entry name" value="CODH"/>
</dbReference>
<keyword evidence="7 9" id="KW-0411">Iron-sulfur</keyword>
<dbReference type="InterPro" id="IPR011254">
    <property type="entry name" value="Prismane-like_sf"/>
</dbReference>
<feature type="binding site" evidence="10">
    <location>
        <position position="71"/>
    </location>
    <ligand>
        <name>[4Fe-4S] cluster</name>
        <dbReference type="ChEBI" id="CHEBI:49883"/>
        <label>2</label>
    </ligand>
</feature>
<dbReference type="GO" id="GO:0016151">
    <property type="term" value="F:nickel cation binding"/>
    <property type="evidence" value="ECO:0007669"/>
    <property type="project" value="InterPro"/>
</dbReference>
<feature type="binding site" evidence="10">
    <location>
        <position position="82"/>
    </location>
    <ligand>
        <name>[4Fe-4S] cluster</name>
        <dbReference type="ChEBI" id="CHEBI:49883"/>
        <label>2</label>
    </ligand>
</feature>
<dbReference type="Proteomes" id="UP000192738">
    <property type="component" value="Unassembled WGS sequence"/>
</dbReference>
<keyword evidence="6 9" id="KW-0408">Iron</keyword>
<reference evidence="11 12" key="1">
    <citation type="submission" date="2017-04" db="EMBL/GenBank/DDBJ databases">
        <authorList>
            <person name="Afonso C.L."/>
            <person name="Miller P.J."/>
            <person name="Scott M.A."/>
            <person name="Spackman E."/>
            <person name="Goraichik I."/>
            <person name="Dimitrov K.M."/>
            <person name="Suarez D.L."/>
            <person name="Swayne D.E."/>
        </authorList>
    </citation>
    <scope>NUCLEOTIDE SEQUENCE [LARGE SCALE GENOMIC DNA]</scope>
    <source>
        <strain evidence="11 12">DSM 5090</strain>
    </source>
</reference>
<dbReference type="PANTHER" id="PTHR30109:SF4">
    <property type="entry name" value="CARBON MONOXIDE DEHYDROGENASE"/>
    <property type="match status" value="1"/>
</dbReference>
<evidence type="ECO:0000313" key="12">
    <source>
        <dbReference type="Proteomes" id="UP000192738"/>
    </source>
</evidence>
<keyword evidence="2 9" id="KW-0004">4Fe-4S</keyword>
<dbReference type="InterPro" id="IPR016099">
    <property type="entry name" value="Prismane-like_a/b-sand"/>
</dbReference>
<feature type="binding site" evidence="10">
    <location>
        <position position="54"/>
    </location>
    <ligand>
        <name>[4Fe-4S] cluster</name>
        <dbReference type="ChEBI" id="CHEBI:49883"/>
        <label>1</label>
        <note>ligand shared between dimeric partners</note>
    </ligand>
</feature>
<keyword evidence="3 10" id="KW-0533">Nickel</keyword>
<feature type="binding site" evidence="10">
    <location>
        <position position="63"/>
    </location>
    <ligand>
        <name>[4Fe-4S] cluster</name>
        <dbReference type="ChEBI" id="CHEBI:49883"/>
        <label>2</label>
    </ligand>
</feature>
<feature type="binding site" evidence="10">
    <location>
        <position position="461"/>
    </location>
    <ligand>
        <name>[Ni-4Fe-4S] cluster</name>
        <dbReference type="ChEBI" id="CHEBI:47739"/>
    </ligand>
</feature>
<evidence type="ECO:0000256" key="5">
    <source>
        <dbReference type="ARBA" id="ARBA00023002"/>
    </source>
</evidence>
<evidence type="ECO:0000256" key="6">
    <source>
        <dbReference type="ARBA" id="ARBA00023004"/>
    </source>
</evidence>
<dbReference type="EMBL" id="FWXI01000038">
    <property type="protein sequence ID" value="SMD15556.1"/>
    <property type="molecule type" value="Genomic_DNA"/>
</dbReference>
<gene>
    <name evidence="11" type="ORF">SAMN04488500_13810</name>
</gene>
<evidence type="ECO:0000256" key="3">
    <source>
        <dbReference type="ARBA" id="ARBA00022596"/>
    </source>
</evidence>
<dbReference type="GO" id="GO:0004601">
    <property type="term" value="F:peroxidase activity"/>
    <property type="evidence" value="ECO:0007669"/>
    <property type="project" value="TreeGrafter"/>
</dbReference>
<dbReference type="OrthoDB" id="5478720at2"/>
<comment type="catalytic activity">
    <reaction evidence="8 9">
        <text>CO + 2 oxidized [2Fe-2S]-[ferredoxin] + H2O = 2 reduced [2Fe-2S]-[ferredoxin] + CO2 + 2 H(+)</text>
        <dbReference type="Rhea" id="RHEA:21040"/>
        <dbReference type="Rhea" id="RHEA-COMP:10000"/>
        <dbReference type="Rhea" id="RHEA-COMP:10001"/>
        <dbReference type="ChEBI" id="CHEBI:15377"/>
        <dbReference type="ChEBI" id="CHEBI:15378"/>
        <dbReference type="ChEBI" id="CHEBI:16526"/>
        <dbReference type="ChEBI" id="CHEBI:17245"/>
        <dbReference type="ChEBI" id="CHEBI:33737"/>
        <dbReference type="ChEBI" id="CHEBI:33738"/>
        <dbReference type="EC" id="1.2.7.4"/>
    </reaction>
</comment>
<dbReference type="GO" id="GO:0051539">
    <property type="term" value="F:4 iron, 4 sulfur cluster binding"/>
    <property type="evidence" value="ECO:0007669"/>
    <property type="project" value="UniProtKB-UniRule"/>
</dbReference>
<evidence type="ECO:0000256" key="2">
    <source>
        <dbReference type="ARBA" id="ARBA00022485"/>
    </source>
</evidence>
<evidence type="ECO:0000256" key="7">
    <source>
        <dbReference type="ARBA" id="ARBA00023014"/>
    </source>
</evidence>